<keyword evidence="6" id="KW-0539">Nucleus</keyword>
<dbReference type="PROSITE" id="PS51184">
    <property type="entry name" value="JMJC"/>
    <property type="match status" value="1"/>
</dbReference>
<keyword evidence="3" id="KW-0479">Metal-binding</keyword>
<accession>A0AAD5TGI4</accession>
<organism evidence="8 9">
    <name type="scientific">Geranomyces variabilis</name>
    <dbReference type="NCBI Taxonomy" id="109894"/>
    <lineage>
        <taxon>Eukaryota</taxon>
        <taxon>Fungi</taxon>
        <taxon>Fungi incertae sedis</taxon>
        <taxon>Chytridiomycota</taxon>
        <taxon>Chytridiomycota incertae sedis</taxon>
        <taxon>Chytridiomycetes</taxon>
        <taxon>Spizellomycetales</taxon>
        <taxon>Powellomycetaceae</taxon>
        <taxon>Geranomyces</taxon>
    </lineage>
</organism>
<dbReference type="EMBL" id="JADGJQ010000051">
    <property type="protein sequence ID" value="KAJ3175492.1"/>
    <property type="molecule type" value="Genomic_DNA"/>
</dbReference>
<evidence type="ECO:0000256" key="5">
    <source>
        <dbReference type="ARBA" id="ARBA00023004"/>
    </source>
</evidence>
<dbReference type="InterPro" id="IPR003347">
    <property type="entry name" value="JmjC_dom"/>
</dbReference>
<comment type="cofactor">
    <cofactor evidence="1">
        <name>Fe(2+)</name>
        <dbReference type="ChEBI" id="CHEBI:29033"/>
    </cofactor>
</comment>
<evidence type="ECO:0000313" key="8">
    <source>
        <dbReference type="EMBL" id="KAJ3175492.1"/>
    </source>
</evidence>
<dbReference type="AlphaFoldDB" id="A0AAD5TGI4"/>
<dbReference type="GO" id="GO:0046872">
    <property type="term" value="F:metal ion binding"/>
    <property type="evidence" value="ECO:0007669"/>
    <property type="project" value="UniProtKB-KW"/>
</dbReference>
<keyword evidence="9" id="KW-1185">Reference proteome</keyword>
<evidence type="ECO:0000256" key="6">
    <source>
        <dbReference type="ARBA" id="ARBA00023242"/>
    </source>
</evidence>
<dbReference type="PANTHER" id="PTHR12461">
    <property type="entry name" value="HYPOXIA-INDUCIBLE FACTOR 1 ALPHA INHIBITOR-RELATED"/>
    <property type="match status" value="1"/>
</dbReference>
<evidence type="ECO:0000313" key="9">
    <source>
        <dbReference type="Proteomes" id="UP001212152"/>
    </source>
</evidence>
<dbReference type="SMART" id="SM00558">
    <property type="entry name" value="JmjC"/>
    <property type="match status" value="1"/>
</dbReference>
<sequence>MPTTTTRGRAPKLHAPVPVPVYQGTNDVRIPRANVNTCPLVFRGLFHAVVDAVHPLGASLFTDTNNPPSSATPVSVLRANDNIHFLDNDGFATRQDVSIETLLSALDTAPPPAQQRLYHRAPVPAQLATALLSSPLIASISPPATTTTTTTTTTMMMHHHLTSLARIWASSAGSITPLHYDKCHGLLVQLHGRKRFLIIPRDDARNCYLHNGITGPTHASRVRGADRAFMKAKACRDNPDVEDDDDDDDEETSDLLASFPLLAATRPWMVTLEPGDCVYTPPGFLHEVTSISASVSVTIPYDMTEAELDDRPAFMKF</sequence>
<keyword evidence="5" id="KW-0408">Iron</keyword>
<dbReference type="Gene3D" id="2.60.120.650">
    <property type="entry name" value="Cupin"/>
    <property type="match status" value="1"/>
</dbReference>
<dbReference type="GO" id="GO:0005634">
    <property type="term" value="C:nucleus"/>
    <property type="evidence" value="ECO:0007669"/>
    <property type="project" value="UniProtKB-SubCell"/>
</dbReference>
<evidence type="ECO:0000256" key="4">
    <source>
        <dbReference type="ARBA" id="ARBA00023002"/>
    </source>
</evidence>
<dbReference type="SUPFAM" id="SSF51197">
    <property type="entry name" value="Clavaminate synthase-like"/>
    <property type="match status" value="1"/>
</dbReference>
<evidence type="ECO:0000256" key="3">
    <source>
        <dbReference type="ARBA" id="ARBA00022723"/>
    </source>
</evidence>
<dbReference type="GO" id="GO:0016491">
    <property type="term" value="F:oxidoreductase activity"/>
    <property type="evidence" value="ECO:0007669"/>
    <property type="project" value="UniProtKB-KW"/>
</dbReference>
<dbReference type="Pfam" id="PF13621">
    <property type="entry name" value="Cupin_8"/>
    <property type="match status" value="1"/>
</dbReference>
<dbReference type="PANTHER" id="PTHR12461:SF106">
    <property type="entry name" value="BIFUNCTIONAL PEPTIDASE AND ARGINYL-HYDROXYLASE JMJD5"/>
    <property type="match status" value="1"/>
</dbReference>
<comment type="caution">
    <text evidence="8">The sequence shown here is derived from an EMBL/GenBank/DDBJ whole genome shotgun (WGS) entry which is preliminary data.</text>
</comment>
<gene>
    <name evidence="8" type="ORF">HDU87_006155</name>
</gene>
<name>A0AAD5TGI4_9FUNG</name>
<proteinExistence type="predicted"/>
<evidence type="ECO:0000259" key="7">
    <source>
        <dbReference type="PROSITE" id="PS51184"/>
    </source>
</evidence>
<reference evidence="8" key="1">
    <citation type="submission" date="2020-05" db="EMBL/GenBank/DDBJ databases">
        <title>Phylogenomic resolution of chytrid fungi.</title>
        <authorList>
            <person name="Stajich J.E."/>
            <person name="Amses K."/>
            <person name="Simmons R."/>
            <person name="Seto K."/>
            <person name="Myers J."/>
            <person name="Bonds A."/>
            <person name="Quandt C.A."/>
            <person name="Barry K."/>
            <person name="Liu P."/>
            <person name="Grigoriev I."/>
            <person name="Longcore J.E."/>
            <person name="James T.Y."/>
        </authorList>
    </citation>
    <scope>NUCLEOTIDE SEQUENCE</scope>
    <source>
        <strain evidence="8">JEL0379</strain>
    </source>
</reference>
<evidence type="ECO:0000256" key="1">
    <source>
        <dbReference type="ARBA" id="ARBA00001954"/>
    </source>
</evidence>
<comment type="subcellular location">
    <subcellularLocation>
        <location evidence="2">Nucleus</location>
    </subcellularLocation>
</comment>
<feature type="domain" description="JmjC" evidence="7">
    <location>
        <begin position="110"/>
        <end position="317"/>
    </location>
</feature>
<protein>
    <recommendedName>
        <fullName evidence="7">JmjC domain-containing protein</fullName>
    </recommendedName>
</protein>
<dbReference type="InterPro" id="IPR041667">
    <property type="entry name" value="Cupin_8"/>
</dbReference>
<keyword evidence="4" id="KW-0560">Oxidoreductase</keyword>
<dbReference type="Proteomes" id="UP001212152">
    <property type="component" value="Unassembled WGS sequence"/>
</dbReference>
<evidence type="ECO:0000256" key="2">
    <source>
        <dbReference type="ARBA" id="ARBA00004123"/>
    </source>
</evidence>